<dbReference type="InterPro" id="IPR043155">
    <property type="entry name" value="VPS33_dom3b"/>
</dbReference>
<evidence type="ECO:0000313" key="3">
    <source>
        <dbReference type="Proteomes" id="UP000298663"/>
    </source>
</evidence>
<dbReference type="InterPro" id="IPR043154">
    <property type="entry name" value="Sec-1-like_dom1"/>
</dbReference>
<dbReference type="InterPro" id="IPR027482">
    <property type="entry name" value="Sec1-like_dom2"/>
</dbReference>
<dbReference type="OrthoDB" id="10262287at2759"/>
<protein>
    <submittedName>
        <fullName evidence="2">Uncharacterized protein</fullName>
    </submittedName>
</protein>
<dbReference type="InterPro" id="IPR001619">
    <property type="entry name" value="Sec1-like"/>
</dbReference>
<dbReference type="SUPFAM" id="SSF56815">
    <property type="entry name" value="Sec1/munc18-like (SM) proteins"/>
    <property type="match status" value="1"/>
</dbReference>
<keyword evidence="3" id="KW-1185">Reference proteome</keyword>
<evidence type="ECO:0000256" key="1">
    <source>
        <dbReference type="ARBA" id="ARBA00009884"/>
    </source>
</evidence>
<dbReference type="InterPro" id="IPR036045">
    <property type="entry name" value="Sec1-like_sf"/>
</dbReference>
<gene>
    <name evidence="2" type="ORF">L596_011399</name>
</gene>
<dbReference type="STRING" id="34508.A0A4U5NUJ8"/>
<dbReference type="EMBL" id="AZBU02000003">
    <property type="protein sequence ID" value="TKR86900.1"/>
    <property type="molecule type" value="Genomic_DNA"/>
</dbReference>
<reference evidence="2 3" key="1">
    <citation type="journal article" date="2015" name="Genome Biol.">
        <title>Comparative genomics of Steinernema reveals deeply conserved gene regulatory networks.</title>
        <authorList>
            <person name="Dillman A.R."/>
            <person name="Macchietto M."/>
            <person name="Porter C.F."/>
            <person name="Rogers A."/>
            <person name="Williams B."/>
            <person name="Antoshechkin I."/>
            <person name="Lee M.M."/>
            <person name="Goodwin Z."/>
            <person name="Lu X."/>
            <person name="Lewis E.E."/>
            <person name="Goodrich-Blair H."/>
            <person name="Stock S.P."/>
            <person name="Adams B.J."/>
            <person name="Sternberg P.W."/>
            <person name="Mortazavi A."/>
        </authorList>
    </citation>
    <scope>NUCLEOTIDE SEQUENCE [LARGE SCALE GENOMIC DNA]</scope>
    <source>
        <strain evidence="2 3">ALL</strain>
    </source>
</reference>
<comment type="caution">
    <text evidence="2">The sequence shown here is derived from an EMBL/GenBank/DDBJ whole genome shotgun (WGS) entry which is preliminary data.</text>
</comment>
<reference evidence="2 3" key="2">
    <citation type="journal article" date="2019" name="G3 (Bethesda)">
        <title>Hybrid Assembly of the Genome of the Entomopathogenic Nematode Steinernema carpocapsae Identifies the X-Chromosome.</title>
        <authorList>
            <person name="Serra L."/>
            <person name="Macchietto M."/>
            <person name="Macias-Munoz A."/>
            <person name="McGill C.J."/>
            <person name="Rodriguez I.M."/>
            <person name="Rodriguez B."/>
            <person name="Murad R."/>
            <person name="Mortazavi A."/>
        </authorList>
    </citation>
    <scope>NUCLEOTIDE SEQUENCE [LARGE SCALE GENOMIC DNA]</scope>
    <source>
        <strain evidence="2 3">ALL</strain>
    </source>
</reference>
<dbReference type="Gene3D" id="3.40.50.1910">
    <property type="match status" value="2"/>
</dbReference>
<organism evidence="2 3">
    <name type="scientific">Steinernema carpocapsae</name>
    <name type="common">Entomopathogenic nematode</name>
    <dbReference type="NCBI Taxonomy" id="34508"/>
    <lineage>
        <taxon>Eukaryota</taxon>
        <taxon>Metazoa</taxon>
        <taxon>Ecdysozoa</taxon>
        <taxon>Nematoda</taxon>
        <taxon>Chromadorea</taxon>
        <taxon>Rhabditida</taxon>
        <taxon>Tylenchina</taxon>
        <taxon>Panagrolaimomorpha</taxon>
        <taxon>Strongyloidoidea</taxon>
        <taxon>Steinernematidae</taxon>
        <taxon>Steinernema</taxon>
    </lineage>
</organism>
<dbReference type="Gene3D" id="1.25.40.850">
    <property type="match status" value="1"/>
</dbReference>
<dbReference type="Proteomes" id="UP000298663">
    <property type="component" value="Unassembled WGS sequence"/>
</dbReference>
<dbReference type="InterPro" id="IPR043127">
    <property type="entry name" value="Sec-1-like_dom3a"/>
</dbReference>
<proteinExistence type="inferred from homology"/>
<accession>A0A4U5NUJ8</accession>
<dbReference type="AlphaFoldDB" id="A0A4U5NUJ8"/>
<dbReference type="GO" id="GO:0016192">
    <property type="term" value="P:vesicle-mediated transport"/>
    <property type="evidence" value="ECO:0007669"/>
    <property type="project" value="InterPro"/>
</dbReference>
<comment type="similarity">
    <text evidence="1">Belongs to the STXBP/unc-18/SEC1 family.</text>
</comment>
<name>A0A4U5NUJ8_STECR</name>
<dbReference type="Gene3D" id="3.40.50.2060">
    <property type="match status" value="1"/>
</dbReference>
<dbReference type="Gene3D" id="3.90.830.10">
    <property type="entry name" value="Syntaxin Binding Protein 1, Chain A, domain 2"/>
    <property type="match status" value="1"/>
</dbReference>
<evidence type="ECO:0000313" key="2">
    <source>
        <dbReference type="EMBL" id="TKR86900.1"/>
    </source>
</evidence>
<sequence length="572" mass="65046">MATSTFADILEDHGRKILFGALDSVSGAKTIVWDPPLMQRFNLMTTGSALKQRNVTNLFLNDANRENVETLVYFVGDSNKSMSMLVEYLNKSFSHQTHHIFFVPDGSFKRREQIENLRTSAKLSQTIKSIESLPIRWFPSPSQNPEVITMLESEIIPKLVLDGDWTQLHKCAEALLQLESMMPQRPVIRYFGEWSVKLSDILEQLRVAKEESELKPNEDLAVDEILVIDRWTDPITPLMTQRTYAGRVDECFGIDDLGFIRVDAGEFSENDQNAERKISLKDDIYNEIRDAVVPGAVAMKFREIFDELRREEEDLKNCRSVAEMKVAVKRVELIVRKKGFAEIHMRLAEMLNIRLMDDFAEDSMSCQNDILRGVGDKIIPFIELSIIECSDLTEVLKLISLQSLVSEGLKHETLDTYRRLIIQSYGQKCLPWLMCLQQSDLIRERGAQTHLNSNNPLITGFPKISKQMRLLVEDSNGAKPVDASYSYGSYAPLLVRHLESHDRSQWKTVTPSARPILKAARKKMLFVIGGLTMAEIASIRLTMPEIISICVTSTITGSQLVRSFDQMNFASA</sequence>
<dbReference type="PANTHER" id="PTHR11679">
    <property type="entry name" value="VESICLE PROTEIN SORTING-ASSOCIATED"/>
    <property type="match status" value="1"/>
</dbReference>
<dbReference type="Pfam" id="PF00995">
    <property type="entry name" value="Sec1"/>
    <property type="match status" value="1"/>
</dbReference>